<sequence>MFAHALRGVETCFTVAMEDSYESKIGHEDFNPDTVFRKMATLANELSNVFKTGLTPRQEAALVNHILHSLAWMVYGSNKIEKAGSNLETTLKLCLAIFCGKEIPEEIEEQDKNTSAVLRSRREVVQHAKAAAFMIDQLCIRGQDLSEQIILEAHRILTYKVDAETTPWMEYSGVYRSHEVSAGLHAFPHPSLVPYKMKSMFHELKCDLKEATTNGTIDPIALASKYTHLFVNIHPFIDGNGRMAECAV</sequence>
<dbReference type="InterPro" id="IPR003812">
    <property type="entry name" value="Fido"/>
</dbReference>
<dbReference type="AlphaFoldDB" id="A0A1V6TY86"/>
<dbReference type="PANTHER" id="PTHR13504">
    <property type="entry name" value="FIDO DOMAIN-CONTAINING PROTEIN DDB_G0283145"/>
    <property type="match status" value="1"/>
</dbReference>
<dbReference type="PROSITE" id="PS51459">
    <property type="entry name" value="FIDO"/>
    <property type="match status" value="1"/>
</dbReference>
<feature type="active site" evidence="1">
    <location>
        <position position="234"/>
    </location>
</feature>
<keyword evidence="4" id="KW-1185">Reference proteome</keyword>
<feature type="domain" description="Fido" evidence="2">
    <location>
        <begin position="145"/>
        <end position="248"/>
    </location>
</feature>
<reference evidence="4" key="1">
    <citation type="journal article" date="2017" name="Nat. Microbiol.">
        <title>Global analysis of biosynthetic gene clusters reveals vast potential of secondary metabolite production in Penicillium species.</title>
        <authorList>
            <person name="Nielsen J.C."/>
            <person name="Grijseels S."/>
            <person name="Prigent S."/>
            <person name="Ji B."/>
            <person name="Dainat J."/>
            <person name="Nielsen K.F."/>
            <person name="Frisvad J.C."/>
            <person name="Workman M."/>
            <person name="Nielsen J."/>
        </authorList>
    </citation>
    <scope>NUCLEOTIDE SEQUENCE [LARGE SCALE GENOMIC DNA]</scope>
    <source>
        <strain evidence="4">IBT 14082</strain>
    </source>
</reference>
<organism evidence="3 4">
    <name type="scientific">Penicillium flavigenum</name>
    <dbReference type="NCBI Taxonomy" id="254877"/>
    <lineage>
        <taxon>Eukaryota</taxon>
        <taxon>Fungi</taxon>
        <taxon>Dikarya</taxon>
        <taxon>Ascomycota</taxon>
        <taxon>Pezizomycotina</taxon>
        <taxon>Eurotiomycetes</taxon>
        <taxon>Eurotiomycetidae</taxon>
        <taxon>Eurotiales</taxon>
        <taxon>Aspergillaceae</taxon>
        <taxon>Penicillium</taxon>
    </lineage>
</organism>
<dbReference type="PANTHER" id="PTHR13504:SF38">
    <property type="entry name" value="FIDO DOMAIN-CONTAINING PROTEIN"/>
    <property type="match status" value="1"/>
</dbReference>
<gene>
    <name evidence="3" type="ORF">PENFLA_c002G03207</name>
</gene>
<dbReference type="OrthoDB" id="439046at2759"/>
<name>A0A1V6TY86_9EURO</name>
<evidence type="ECO:0000313" key="3">
    <source>
        <dbReference type="EMBL" id="OQE30920.1"/>
    </source>
</evidence>
<dbReference type="Proteomes" id="UP000191342">
    <property type="component" value="Unassembled WGS sequence"/>
</dbReference>
<accession>A0A1V6TY86</accession>
<evidence type="ECO:0000313" key="4">
    <source>
        <dbReference type="Proteomes" id="UP000191342"/>
    </source>
</evidence>
<comment type="caution">
    <text evidence="3">The sequence shown here is derived from an EMBL/GenBank/DDBJ whole genome shotgun (WGS) entry which is preliminary data.</text>
</comment>
<protein>
    <recommendedName>
        <fullName evidence="2">Fido domain-containing protein</fullName>
    </recommendedName>
</protein>
<dbReference type="STRING" id="254877.A0A1V6TY86"/>
<dbReference type="InterPro" id="IPR040198">
    <property type="entry name" value="Fido_containing"/>
</dbReference>
<dbReference type="InterPro" id="IPR036597">
    <property type="entry name" value="Fido-like_dom_sf"/>
</dbReference>
<evidence type="ECO:0000259" key="2">
    <source>
        <dbReference type="PROSITE" id="PS51459"/>
    </source>
</evidence>
<evidence type="ECO:0000256" key="1">
    <source>
        <dbReference type="PIRSR" id="PIRSR640198-1"/>
    </source>
</evidence>
<dbReference type="Pfam" id="PF02661">
    <property type="entry name" value="Fic"/>
    <property type="match status" value="1"/>
</dbReference>
<dbReference type="SUPFAM" id="SSF140931">
    <property type="entry name" value="Fic-like"/>
    <property type="match status" value="1"/>
</dbReference>
<proteinExistence type="predicted"/>
<dbReference type="Gene3D" id="1.10.3290.10">
    <property type="entry name" value="Fido-like domain"/>
    <property type="match status" value="1"/>
</dbReference>
<dbReference type="EMBL" id="MLQL01000002">
    <property type="protein sequence ID" value="OQE30920.1"/>
    <property type="molecule type" value="Genomic_DNA"/>
</dbReference>